<proteinExistence type="predicted"/>
<dbReference type="AlphaFoldDB" id="A0A5C2S1M1"/>
<gene>
    <name evidence="1" type="ORF">L227DRAFT_577940</name>
</gene>
<protein>
    <submittedName>
        <fullName evidence="1">Uncharacterized protein</fullName>
    </submittedName>
</protein>
<dbReference type="EMBL" id="ML122281">
    <property type="protein sequence ID" value="RPD57320.1"/>
    <property type="molecule type" value="Genomic_DNA"/>
</dbReference>
<evidence type="ECO:0000313" key="2">
    <source>
        <dbReference type="Proteomes" id="UP000313359"/>
    </source>
</evidence>
<organism evidence="1 2">
    <name type="scientific">Lentinus tigrinus ALCF2SS1-6</name>
    <dbReference type="NCBI Taxonomy" id="1328759"/>
    <lineage>
        <taxon>Eukaryota</taxon>
        <taxon>Fungi</taxon>
        <taxon>Dikarya</taxon>
        <taxon>Basidiomycota</taxon>
        <taxon>Agaricomycotina</taxon>
        <taxon>Agaricomycetes</taxon>
        <taxon>Polyporales</taxon>
        <taxon>Polyporaceae</taxon>
        <taxon>Lentinus</taxon>
    </lineage>
</organism>
<sequence>MLAQRYSAWRRAELEATVVNASLRPVQGKTQRWRLPVVRSGWVKVCIVMVESVGLPSRMQSRPATCCSSATLQAIQVSSMSASRPSFKLPVSSGPSNTPHNSRCAASRAATRVSSFTASSPAHTRSSPAASCPKLRKVPAVYAARGCFCTTLRRGISGVSSASNVSRRVAA</sequence>
<name>A0A5C2S1M1_9APHY</name>
<evidence type="ECO:0000313" key="1">
    <source>
        <dbReference type="EMBL" id="RPD57320.1"/>
    </source>
</evidence>
<dbReference type="Proteomes" id="UP000313359">
    <property type="component" value="Unassembled WGS sequence"/>
</dbReference>
<accession>A0A5C2S1M1</accession>
<keyword evidence="2" id="KW-1185">Reference proteome</keyword>
<reference evidence="1" key="1">
    <citation type="journal article" date="2018" name="Genome Biol. Evol.">
        <title>Genomics and development of Lentinus tigrinus, a white-rot wood-decaying mushroom with dimorphic fruiting bodies.</title>
        <authorList>
            <person name="Wu B."/>
            <person name="Xu Z."/>
            <person name="Knudson A."/>
            <person name="Carlson A."/>
            <person name="Chen N."/>
            <person name="Kovaka S."/>
            <person name="LaButti K."/>
            <person name="Lipzen A."/>
            <person name="Pennachio C."/>
            <person name="Riley R."/>
            <person name="Schakwitz W."/>
            <person name="Umezawa K."/>
            <person name="Ohm R.A."/>
            <person name="Grigoriev I.V."/>
            <person name="Nagy L.G."/>
            <person name="Gibbons J."/>
            <person name="Hibbett D."/>
        </authorList>
    </citation>
    <scope>NUCLEOTIDE SEQUENCE [LARGE SCALE GENOMIC DNA]</scope>
    <source>
        <strain evidence="1">ALCF2SS1-6</strain>
    </source>
</reference>